<comment type="caution">
    <text evidence="3">The sequence shown here is derived from an EMBL/GenBank/DDBJ whole genome shotgun (WGS) entry which is preliminary data.</text>
</comment>
<protein>
    <submittedName>
        <fullName evidence="3">Uncharacterized protein</fullName>
    </submittedName>
</protein>
<evidence type="ECO:0000313" key="5">
    <source>
        <dbReference type="Proteomes" id="UP000239648"/>
    </source>
</evidence>
<feature type="transmembrane region" description="Helical" evidence="1">
    <location>
        <begin position="17"/>
        <end position="38"/>
    </location>
</feature>
<accession>A0A2S6G5X2</accession>
<reference evidence="2 5" key="1">
    <citation type="submission" date="2018-02" db="EMBL/GenBank/DDBJ databases">
        <title>Deep subsurface shale carbon reservoir microbial communities from Ohio and West Virginia, USA.</title>
        <authorList>
            <person name="Wrighton K."/>
        </authorList>
    </citation>
    <scope>NUCLEOTIDE SEQUENCE [LARGE SCALE GENOMIC DNA]</scope>
    <source>
        <strain evidence="2 5">UTICA-S1B6</strain>
    </source>
</reference>
<dbReference type="AlphaFoldDB" id="A0A2S6G5X2"/>
<dbReference type="EMBL" id="PTIU01000013">
    <property type="protein sequence ID" value="PPK54517.1"/>
    <property type="molecule type" value="Genomic_DNA"/>
</dbReference>
<proteinExistence type="predicted"/>
<keyword evidence="1" id="KW-1133">Transmembrane helix</keyword>
<dbReference type="Proteomes" id="UP000239648">
    <property type="component" value="Unassembled WGS sequence"/>
</dbReference>
<keyword evidence="1" id="KW-0472">Membrane</keyword>
<dbReference type="EMBL" id="PTIT01000014">
    <property type="protein sequence ID" value="PPK51248.1"/>
    <property type="molecule type" value="Genomic_DNA"/>
</dbReference>
<evidence type="ECO:0000256" key="1">
    <source>
        <dbReference type="SAM" id="Phobius"/>
    </source>
</evidence>
<keyword evidence="1" id="KW-0812">Transmembrane</keyword>
<dbReference type="Proteomes" id="UP000239446">
    <property type="component" value="Unassembled WGS sequence"/>
</dbReference>
<keyword evidence="5" id="KW-1185">Reference proteome</keyword>
<reference evidence="3 4" key="2">
    <citation type="submission" date="2018-02" db="EMBL/GenBank/DDBJ databases">
        <title>Subsurface microbial communities from deep shales in Ohio and West Virginia, USA.</title>
        <authorList>
            <person name="Wrighton K."/>
        </authorList>
    </citation>
    <scope>NUCLEOTIDE SEQUENCE [LARGE SCALE GENOMIC DNA]</scope>
    <source>
        <strain evidence="3 4">UTICA-S1B9</strain>
    </source>
</reference>
<organism evidence="3 4">
    <name type="scientific">Marinobacter persicus</name>
    <dbReference type="NCBI Taxonomy" id="930118"/>
    <lineage>
        <taxon>Bacteria</taxon>
        <taxon>Pseudomonadati</taxon>
        <taxon>Pseudomonadota</taxon>
        <taxon>Gammaproteobacteria</taxon>
        <taxon>Pseudomonadales</taxon>
        <taxon>Marinobacteraceae</taxon>
        <taxon>Marinobacter</taxon>
    </lineage>
</organism>
<gene>
    <name evidence="3" type="ORF">B0H24_101344</name>
    <name evidence="2" type="ORF">BY455_11444</name>
</gene>
<evidence type="ECO:0000313" key="2">
    <source>
        <dbReference type="EMBL" id="PPK51248.1"/>
    </source>
</evidence>
<name>A0A2S6G5X2_9GAMM</name>
<dbReference type="RefSeq" id="WP_104416297.1">
    <property type="nucleotide sequence ID" value="NZ_PTIT01000014.1"/>
</dbReference>
<evidence type="ECO:0000313" key="3">
    <source>
        <dbReference type="EMBL" id="PPK54517.1"/>
    </source>
</evidence>
<feature type="transmembrane region" description="Helical" evidence="1">
    <location>
        <begin position="174"/>
        <end position="191"/>
    </location>
</feature>
<sequence length="195" mass="22844">MRQSQKNGKGRKVSKEVFYFISWVLVAFGWMISFYLAYTAFKRGEVRKAVDAIVENIEKCAKLSSDAWKGEGKSEVMFEQEISSFVSRVNIYNRIIEKKCGVLFVEDRHFIDLYDLSSGFSEDEKDIDVASKIHESDIFCGELIYEVEHKYYEYSMSRRWAVALRNFPEKYPDYFGAIIVFTALGFLYLMVHKFV</sequence>
<evidence type="ECO:0000313" key="4">
    <source>
        <dbReference type="Proteomes" id="UP000239446"/>
    </source>
</evidence>